<accession>A0ABN8Q7F5</accession>
<proteinExistence type="predicted"/>
<comment type="caution">
    <text evidence="2">The sequence shown here is derived from an EMBL/GenBank/DDBJ whole genome shotgun (WGS) entry which is preliminary data.</text>
</comment>
<evidence type="ECO:0000313" key="2">
    <source>
        <dbReference type="EMBL" id="CAH3156856.1"/>
    </source>
</evidence>
<evidence type="ECO:0000313" key="3">
    <source>
        <dbReference type="Proteomes" id="UP001159405"/>
    </source>
</evidence>
<organism evidence="2 3">
    <name type="scientific">Porites lobata</name>
    <dbReference type="NCBI Taxonomy" id="104759"/>
    <lineage>
        <taxon>Eukaryota</taxon>
        <taxon>Metazoa</taxon>
        <taxon>Cnidaria</taxon>
        <taxon>Anthozoa</taxon>
        <taxon>Hexacorallia</taxon>
        <taxon>Scleractinia</taxon>
        <taxon>Fungiina</taxon>
        <taxon>Poritidae</taxon>
        <taxon>Porites</taxon>
    </lineage>
</organism>
<evidence type="ECO:0000259" key="1">
    <source>
        <dbReference type="Pfam" id="PF25298"/>
    </source>
</evidence>
<gene>
    <name evidence="2" type="ORF">PLOB_00002118</name>
</gene>
<protein>
    <recommendedName>
        <fullName evidence="1">FP protein C-terminal domain-containing protein</fullName>
    </recommendedName>
</protein>
<keyword evidence="3" id="KW-1185">Reference proteome</keyword>
<dbReference type="Gene3D" id="3.30.70.1820">
    <property type="entry name" value="L1 transposable element, RRM domain"/>
    <property type="match status" value="1"/>
</dbReference>
<feature type="domain" description="FP protein C-terminal" evidence="1">
    <location>
        <begin position="138"/>
        <end position="185"/>
    </location>
</feature>
<dbReference type="Proteomes" id="UP001159405">
    <property type="component" value="Unassembled WGS sequence"/>
</dbReference>
<feature type="non-terminal residue" evidence="2">
    <location>
        <position position="253"/>
    </location>
</feature>
<dbReference type="Pfam" id="PF25298">
    <property type="entry name" value="Baculo_FP_2nd"/>
    <property type="match status" value="1"/>
</dbReference>
<name>A0ABN8Q7F5_9CNID</name>
<dbReference type="InterPro" id="IPR057251">
    <property type="entry name" value="FP_C"/>
</dbReference>
<sequence>MSLIEKSLKRLSSQVDKISSSLDQALEYSYSYKIKLVGVPEVKQGESAGDTLELCMRIFNKIAAEIHPYDLDIAHRVPSRNTSDGRPKPIICKFTRRIARESVMAARREVNRIVPADIGLRESSSLEHAAIYDHLSPRLQSLLSDAKKIKERFLFSFCWAKNSTIWLRKNENSRPIAIKNSTDLSNRSSDSNTYYSNTRCKYFSPHNFHFNIIGVTETRINSSTENLDFNPSILHYNFEYLPTPLSAGGVGMY</sequence>
<dbReference type="EMBL" id="CALNXK010000106">
    <property type="protein sequence ID" value="CAH3156856.1"/>
    <property type="molecule type" value="Genomic_DNA"/>
</dbReference>
<reference evidence="2 3" key="1">
    <citation type="submission" date="2022-05" db="EMBL/GenBank/DDBJ databases">
        <authorList>
            <consortium name="Genoscope - CEA"/>
            <person name="William W."/>
        </authorList>
    </citation>
    <scope>NUCLEOTIDE SEQUENCE [LARGE SCALE GENOMIC DNA]</scope>
</reference>